<accession>A0A0D9Z3Y7</accession>
<dbReference type="EnsemblPlants" id="OGLUM03G08500.2">
    <property type="protein sequence ID" value="OGLUM03G08500.2"/>
    <property type="gene ID" value="OGLUM03G08500"/>
</dbReference>
<keyword evidence="3" id="KW-1185">Reference proteome</keyword>
<proteinExistence type="predicted"/>
<feature type="region of interest" description="Disordered" evidence="1">
    <location>
        <begin position="15"/>
        <end position="43"/>
    </location>
</feature>
<name>A0A0D9Z3Y7_9ORYZ</name>
<evidence type="ECO:0000256" key="1">
    <source>
        <dbReference type="SAM" id="MobiDB-lite"/>
    </source>
</evidence>
<evidence type="ECO:0000313" key="3">
    <source>
        <dbReference type="Proteomes" id="UP000026961"/>
    </source>
</evidence>
<dbReference type="HOGENOM" id="CLU_2363132_0_0_1"/>
<dbReference type="AlphaFoldDB" id="A0A0D9Z3Y7"/>
<organism evidence="2">
    <name type="scientific">Oryza glumipatula</name>
    <dbReference type="NCBI Taxonomy" id="40148"/>
    <lineage>
        <taxon>Eukaryota</taxon>
        <taxon>Viridiplantae</taxon>
        <taxon>Streptophyta</taxon>
        <taxon>Embryophyta</taxon>
        <taxon>Tracheophyta</taxon>
        <taxon>Spermatophyta</taxon>
        <taxon>Magnoliopsida</taxon>
        <taxon>Liliopsida</taxon>
        <taxon>Poales</taxon>
        <taxon>Poaceae</taxon>
        <taxon>BOP clade</taxon>
        <taxon>Oryzoideae</taxon>
        <taxon>Oryzeae</taxon>
        <taxon>Oryzinae</taxon>
        <taxon>Oryza</taxon>
    </lineage>
</organism>
<dbReference type="Proteomes" id="UP000026961">
    <property type="component" value="Chromosome 3"/>
</dbReference>
<sequence length="96" mass="10601">MGLTDMWDHLWGQTVIETQSSPPPRPFGRRRRSPSTRLRRRNKAAIGGADLRASFVAEVHRILPRIRVDMLPKLTFGVALVPALDYATAAAAAKPA</sequence>
<evidence type="ECO:0000313" key="2">
    <source>
        <dbReference type="EnsemblPlants" id="OGLUM03G08500.2"/>
    </source>
</evidence>
<protein>
    <submittedName>
        <fullName evidence="2">Uncharacterized protein</fullName>
    </submittedName>
</protein>
<feature type="compositionally biased region" description="Basic residues" evidence="1">
    <location>
        <begin position="27"/>
        <end position="43"/>
    </location>
</feature>
<reference evidence="2" key="2">
    <citation type="submission" date="2018-05" db="EMBL/GenBank/DDBJ databases">
        <title>OgluRS3 (Oryza glumaepatula Reference Sequence Version 3).</title>
        <authorList>
            <person name="Zhang J."/>
            <person name="Kudrna D."/>
            <person name="Lee S."/>
            <person name="Talag J."/>
            <person name="Welchert J."/>
            <person name="Wing R.A."/>
        </authorList>
    </citation>
    <scope>NUCLEOTIDE SEQUENCE [LARGE SCALE GENOMIC DNA]</scope>
</reference>
<dbReference type="Gramene" id="OGLUM03G08500.2">
    <property type="protein sequence ID" value="OGLUM03G08500.2"/>
    <property type="gene ID" value="OGLUM03G08500"/>
</dbReference>
<reference evidence="2" key="1">
    <citation type="submission" date="2015-04" db="UniProtKB">
        <authorList>
            <consortium name="EnsemblPlants"/>
        </authorList>
    </citation>
    <scope>IDENTIFICATION</scope>
</reference>